<feature type="transmembrane region" description="Helical" evidence="1">
    <location>
        <begin position="128"/>
        <end position="145"/>
    </location>
</feature>
<dbReference type="Proteomes" id="UP000008680">
    <property type="component" value="Chromosome"/>
</dbReference>
<gene>
    <name evidence="2" type="ordered locus">mru_0718</name>
</gene>
<dbReference type="GeneID" id="8770366"/>
<keyword evidence="1" id="KW-1133">Transmembrane helix</keyword>
<dbReference type="AlphaFoldDB" id="D3E208"/>
<dbReference type="OrthoDB" id="78231at2157"/>
<dbReference type="eggNOG" id="arCOG02288">
    <property type="taxonomic scope" value="Archaea"/>
</dbReference>
<keyword evidence="1" id="KW-0472">Membrane</keyword>
<dbReference type="Gene3D" id="3.30.110.70">
    <property type="entry name" value="Hypothetical protein apc22750. Chain B"/>
    <property type="match status" value="1"/>
</dbReference>
<keyword evidence="3" id="KW-1185">Reference proteome</keyword>
<evidence type="ECO:0000313" key="2">
    <source>
        <dbReference type="EMBL" id="ADC46569.1"/>
    </source>
</evidence>
<sequence length="304" mass="33993">MPSEKVKEFNESLKTKEGRDKFFKQIFCIAIGTVVGVATYAFCLYFNLAIFGWNIGLALSPLTAGYAESILAKKILNESTGAISAFILFIITVVYGFFISNSTLGFNIITAGSAVVIIQAAMPTATNYLLLAVGVGILTYVTGFLKKLHSALYKGYKKIFKREPKRAERYYQKQASQVHAFYDENLDINSLGVLIMTLEYPPKELNIIEQKGIYETRHIFGSKQKEDIKSGLEDSLEEEVINRVKLARDKTLVKLIKEVKADGCNGLMHLHTTYETLGTEKGDHIAQVVMRGTGIVIEKEEEEY</sequence>
<protein>
    <submittedName>
        <fullName evidence="2">Uncharacterized protein</fullName>
    </submittedName>
</protein>
<dbReference type="EMBL" id="CP001719">
    <property type="protein sequence ID" value="ADC46569.1"/>
    <property type="molecule type" value="Genomic_DNA"/>
</dbReference>
<dbReference type="KEGG" id="mru:mru_0718"/>
<dbReference type="PATRIC" id="fig|634498.28.peg.721"/>
<feature type="transmembrane region" description="Helical" evidence="1">
    <location>
        <begin position="104"/>
        <end position="122"/>
    </location>
</feature>
<feature type="transmembrane region" description="Helical" evidence="1">
    <location>
        <begin position="26"/>
        <end position="55"/>
    </location>
</feature>
<keyword evidence="1" id="KW-0812">Transmembrane</keyword>
<dbReference type="RefSeq" id="WP_012955520.1">
    <property type="nucleotide sequence ID" value="NC_013790.1"/>
</dbReference>
<organism evidence="2 3">
    <name type="scientific">Methanobrevibacter ruminantium (strain ATCC 35063 / DSM 1093 / JCM 13430 / OCM 146 / M1)</name>
    <name type="common">Methanobacterium ruminantium</name>
    <dbReference type="NCBI Taxonomy" id="634498"/>
    <lineage>
        <taxon>Archaea</taxon>
        <taxon>Methanobacteriati</taxon>
        <taxon>Methanobacteriota</taxon>
        <taxon>Methanomada group</taxon>
        <taxon>Methanobacteria</taxon>
        <taxon>Methanobacteriales</taxon>
        <taxon>Methanobacteriaceae</taxon>
        <taxon>Methanobrevibacter</taxon>
    </lineage>
</organism>
<proteinExistence type="predicted"/>
<evidence type="ECO:0000313" key="3">
    <source>
        <dbReference type="Proteomes" id="UP000008680"/>
    </source>
</evidence>
<name>D3E208_METRM</name>
<reference evidence="2 3" key="1">
    <citation type="journal article" date="2010" name="PLoS ONE">
        <title>The genome sequence of the rumen methanogen Methanobrevibacter ruminantium reveals new possibilities for controlling ruminant methane emissions.</title>
        <authorList>
            <person name="Leahy S.C."/>
            <person name="Kelly W.J."/>
            <person name="Altermann E."/>
            <person name="Ronimus R.S."/>
            <person name="Yeoman C.J."/>
            <person name="Pacheco D.M."/>
            <person name="Li D."/>
            <person name="Kong Z."/>
            <person name="McTavish S."/>
            <person name="Sang C."/>
            <person name="Lambie S.C."/>
            <person name="Janssen P.H."/>
            <person name="Dey D."/>
            <person name="Attwood G.T."/>
        </authorList>
    </citation>
    <scope>NUCLEOTIDE SEQUENCE [LARGE SCALE GENOMIC DNA]</scope>
    <source>
        <strain evidence="3">ATCC 35063 / DSM 1093 / JCM 13430 / OCM 146 / M1</strain>
    </source>
</reference>
<dbReference type="eggNOG" id="arCOG02287">
    <property type="taxonomic scope" value="Archaea"/>
</dbReference>
<feature type="transmembrane region" description="Helical" evidence="1">
    <location>
        <begin position="75"/>
        <end position="97"/>
    </location>
</feature>
<dbReference type="SUPFAM" id="SSF117782">
    <property type="entry name" value="YbjQ-like"/>
    <property type="match status" value="1"/>
</dbReference>
<accession>D3E208</accession>
<dbReference type="HOGENOM" id="CLU_958500_0_0_2"/>
<dbReference type="InterPro" id="IPR035439">
    <property type="entry name" value="UPF0145_dom_sf"/>
</dbReference>
<evidence type="ECO:0000256" key="1">
    <source>
        <dbReference type="SAM" id="Phobius"/>
    </source>
</evidence>
<dbReference type="STRING" id="634498.mru_0718"/>